<dbReference type="Gene3D" id="3.40.630.30">
    <property type="match status" value="1"/>
</dbReference>
<dbReference type="STRING" id="1423759.FC92_GL000753"/>
<dbReference type="PROSITE" id="PS51186">
    <property type="entry name" value="GNAT"/>
    <property type="match status" value="1"/>
</dbReference>
<dbReference type="SUPFAM" id="SSF55729">
    <property type="entry name" value="Acyl-CoA N-acyltransferases (Nat)"/>
    <property type="match status" value="1"/>
</dbReference>
<sequence>MNIITPDIKVRLVKNADAPALLNIYQYYVEHTAITFEYTTPTIKEFEKRIHNISLKYPYLVAYTDQEILGFAYLNVFHPRAAYIWAAEISIYLSHDVQHRGIGSLLYAELEKIAAAQNILNINACISFPKTADAHLPLTSILFHEKKGFKKVAHFHDVGYKFDTWFDMIWMEKNCSFHPVPVKPFIPYCDIKDEFYA</sequence>
<dbReference type="EMBL" id="AZDX01000021">
    <property type="protein sequence ID" value="KRL06464.1"/>
    <property type="molecule type" value="Genomic_DNA"/>
</dbReference>
<dbReference type="InterPro" id="IPR000182">
    <property type="entry name" value="GNAT_dom"/>
</dbReference>
<dbReference type="PANTHER" id="PTHR43072">
    <property type="entry name" value="N-ACETYLTRANSFERASE"/>
    <property type="match status" value="1"/>
</dbReference>
<evidence type="ECO:0000313" key="3">
    <source>
        <dbReference type="Proteomes" id="UP000051448"/>
    </source>
</evidence>
<dbReference type="GO" id="GO:0016747">
    <property type="term" value="F:acyltransferase activity, transferring groups other than amino-acyl groups"/>
    <property type="evidence" value="ECO:0007669"/>
    <property type="project" value="InterPro"/>
</dbReference>
<dbReference type="Proteomes" id="UP000051448">
    <property type="component" value="Unassembled WGS sequence"/>
</dbReference>
<dbReference type="RefSeq" id="WP_057869757.1">
    <property type="nucleotide sequence ID" value="NZ_AZDX01000021.1"/>
</dbReference>
<dbReference type="GeneID" id="98310444"/>
<dbReference type="PANTHER" id="PTHR43072:SF8">
    <property type="entry name" value="ACYLTRANSFERASE FABY-RELATED"/>
    <property type="match status" value="1"/>
</dbReference>
<dbReference type="Pfam" id="PF13420">
    <property type="entry name" value="Acetyltransf_4"/>
    <property type="match status" value="1"/>
</dbReference>
<comment type="caution">
    <text evidence="2">The sequence shown here is derived from an EMBL/GenBank/DDBJ whole genome shotgun (WGS) entry which is preliminary data.</text>
</comment>
<keyword evidence="3" id="KW-1185">Reference proteome</keyword>
<keyword evidence="2" id="KW-0808">Transferase</keyword>
<protein>
    <submittedName>
        <fullName evidence="2">Acetyltransferase</fullName>
    </submittedName>
</protein>
<name>A0A0R1MEE8_9LACO</name>
<proteinExistence type="predicted"/>
<feature type="domain" description="N-acetyltransferase" evidence="1">
    <location>
        <begin position="8"/>
        <end position="176"/>
    </location>
</feature>
<dbReference type="InterPro" id="IPR016181">
    <property type="entry name" value="Acyl_CoA_acyltransferase"/>
</dbReference>
<dbReference type="CDD" id="cd04301">
    <property type="entry name" value="NAT_SF"/>
    <property type="match status" value="1"/>
</dbReference>
<accession>A0A0R1MEE8</accession>
<dbReference type="PATRIC" id="fig|1423759.3.peg.794"/>
<evidence type="ECO:0000313" key="2">
    <source>
        <dbReference type="EMBL" id="KRL06464.1"/>
    </source>
</evidence>
<dbReference type="AlphaFoldDB" id="A0A0R1MEE8"/>
<gene>
    <name evidence="2" type="ORF">FC92_GL000753</name>
</gene>
<reference evidence="2 3" key="1">
    <citation type="journal article" date="2015" name="Genome Announc.">
        <title>Expanding the biotechnology potential of lactobacilli through comparative genomics of 213 strains and associated genera.</title>
        <authorList>
            <person name="Sun Z."/>
            <person name="Harris H.M."/>
            <person name="McCann A."/>
            <person name="Guo C."/>
            <person name="Argimon S."/>
            <person name="Zhang W."/>
            <person name="Yang X."/>
            <person name="Jeffery I.B."/>
            <person name="Cooney J.C."/>
            <person name="Kagawa T.F."/>
            <person name="Liu W."/>
            <person name="Song Y."/>
            <person name="Salvetti E."/>
            <person name="Wrobel A."/>
            <person name="Rasinkangas P."/>
            <person name="Parkhill J."/>
            <person name="Rea M.C."/>
            <person name="O'Sullivan O."/>
            <person name="Ritari J."/>
            <person name="Douillard F.P."/>
            <person name="Paul Ross R."/>
            <person name="Yang R."/>
            <person name="Briner A.E."/>
            <person name="Felis G.E."/>
            <person name="de Vos W.M."/>
            <person name="Barrangou R."/>
            <person name="Klaenhammer T.R."/>
            <person name="Caufield P.W."/>
            <person name="Cui Y."/>
            <person name="Zhang H."/>
            <person name="O'Toole P.W."/>
        </authorList>
    </citation>
    <scope>NUCLEOTIDE SEQUENCE [LARGE SCALE GENOMIC DNA]</scope>
    <source>
        <strain evidence="2 3">DSM 19519</strain>
    </source>
</reference>
<evidence type="ECO:0000259" key="1">
    <source>
        <dbReference type="PROSITE" id="PS51186"/>
    </source>
</evidence>
<organism evidence="2 3">
    <name type="scientific">Liquorilactobacillus hordei DSM 19519</name>
    <dbReference type="NCBI Taxonomy" id="1423759"/>
    <lineage>
        <taxon>Bacteria</taxon>
        <taxon>Bacillati</taxon>
        <taxon>Bacillota</taxon>
        <taxon>Bacilli</taxon>
        <taxon>Lactobacillales</taxon>
        <taxon>Lactobacillaceae</taxon>
        <taxon>Liquorilactobacillus</taxon>
    </lineage>
</organism>